<evidence type="ECO:0000256" key="3">
    <source>
        <dbReference type="ARBA" id="ARBA00022692"/>
    </source>
</evidence>
<reference evidence="9" key="1">
    <citation type="journal article" date="2006" name="Science">
        <title>Ancient noncoding elements conserved in the human genome.</title>
        <authorList>
            <person name="Venkatesh B."/>
            <person name="Kirkness E.F."/>
            <person name="Loh Y.H."/>
            <person name="Halpern A.L."/>
            <person name="Lee A.P."/>
            <person name="Johnson J."/>
            <person name="Dandona N."/>
            <person name="Viswanathan L.D."/>
            <person name="Tay A."/>
            <person name="Venter J.C."/>
            <person name="Strausberg R.L."/>
            <person name="Brenner S."/>
        </authorList>
    </citation>
    <scope>NUCLEOTIDE SEQUENCE [LARGE SCALE GENOMIC DNA]</scope>
</reference>
<protein>
    <submittedName>
        <fullName evidence="8">Uncharacterized protein</fullName>
    </submittedName>
</protein>
<comment type="similarity">
    <text evidence="2">Belongs to the CD225/Dispanin family.</text>
</comment>
<dbReference type="PANTHER" id="PTHR13999">
    <property type="entry name" value="INTERFERON INDUCIBLE TRANSMEMBRANE PROTEIN"/>
    <property type="match status" value="1"/>
</dbReference>
<organism evidence="8 9">
    <name type="scientific">Callorhinchus milii</name>
    <name type="common">Ghost shark</name>
    <dbReference type="NCBI Taxonomy" id="7868"/>
    <lineage>
        <taxon>Eukaryota</taxon>
        <taxon>Metazoa</taxon>
        <taxon>Chordata</taxon>
        <taxon>Craniata</taxon>
        <taxon>Vertebrata</taxon>
        <taxon>Chondrichthyes</taxon>
        <taxon>Holocephali</taxon>
        <taxon>Chimaeriformes</taxon>
        <taxon>Callorhinchidae</taxon>
        <taxon>Callorhinchus</taxon>
    </lineage>
</organism>
<keyword evidence="4 7" id="KW-1133">Transmembrane helix</keyword>
<feature type="transmembrane region" description="Helical" evidence="7">
    <location>
        <begin position="57"/>
        <end position="80"/>
    </location>
</feature>
<proteinExistence type="inferred from homology"/>
<evidence type="ECO:0000256" key="5">
    <source>
        <dbReference type="ARBA" id="ARBA00023136"/>
    </source>
</evidence>
<dbReference type="GO" id="GO:0005886">
    <property type="term" value="C:plasma membrane"/>
    <property type="evidence" value="ECO:0007669"/>
    <property type="project" value="TreeGrafter"/>
</dbReference>
<dbReference type="Proteomes" id="UP000314986">
    <property type="component" value="Unassembled WGS sequence"/>
</dbReference>
<accession>A0A4W3HK57</accession>
<dbReference type="GeneTree" id="ENSGT00950000182857"/>
<name>A0A4W3HK57_CALMI</name>
<evidence type="ECO:0000256" key="1">
    <source>
        <dbReference type="ARBA" id="ARBA00004370"/>
    </source>
</evidence>
<dbReference type="Ensembl" id="ENSCMIT00000017801.1">
    <property type="protein sequence ID" value="ENSCMIP00000017463.1"/>
    <property type="gene ID" value="ENSCMIG00000008329.1"/>
</dbReference>
<dbReference type="STRING" id="7868.ENSCMIP00000017463"/>
<dbReference type="InParanoid" id="A0A4W3HK57"/>
<dbReference type="InterPro" id="IPR051517">
    <property type="entry name" value="IFITM_antiviral_protein"/>
</dbReference>
<reference evidence="8" key="5">
    <citation type="submission" date="2025-09" db="UniProtKB">
        <authorList>
            <consortium name="Ensembl"/>
        </authorList>
    </citation>
    <scope>IDENTIFICATION</scope>
</reference>
<evidence type="ECO:0000256" key="6">
    <source>
        <dbReference type="SAM" id="MobiDB-lite"/>
    </source>
</evidence>
<keyword evidence="9" id="KW-1185">Reference proteome</keyword>
<reference evidence="8" key="4">
    <citation type="submission" date="2025-08" db="UniProtKB">
        <authorList>
            <consortium name="Ensembl"/>
        </authorList>
    </citation>
    <scope>IDENTIFICATION</scope>
</reference>
<sequence>MKAFTQNSTVQQSQHQQPQMMNDSRMSMATMPIYPVTQQPDMFNPIFTAKIRSVNDYFIWSVFSLHFMNLCCLGFIALIFSVKSRDGKVLGDVEAARRHGKMARSLNIAALVCGSLFFLVIFVTQICIPRC</sequence>
<keyword evidence="5 7" id="KW-0472">Membrane</keyword>
<reference evidence="9" key="2">
    <citation type="journal article" date="2007" name="PLoS Biol.">
        <title>Survey sequencing and comparative analysis of the elephant shark (Callorhinchus milii) genome.</title>
        <authorList>
            <person name="Venkatesh B."/>
            <person name="Kirkness E.F."/>
            <person name="Loh Y.H."/>
            <person name="Halpern A.L."/>
            <person name="Lee A.P."/>
            <person name="Johnson J."/>
            <person name="Dandona N."/>
            <person name="Viswanathan L.D."/>
            <person name="Tay A."/>
            <person name="Venter J.C."/>
            <person name="Strausberg R.L."/>
            <person name="Brenner S."/>
        </authorList>
    </citation>
    <scope>NUCLEOTIDE SEQUENCE [LARGE SCALE GENOMIC DNA]</scope>
</reference>
<reference evidence="9" key="3">
    <citation type="journal article" date="2014" name="Nature">
        <title>Elephant shark genome provides unique insights into gnathostome evolution.</title>
        <authorList>
            <consortium name="International Elephant Shark Genome Sequencing Consortium"/>
            <person name="Venkatesh B."/>
            <person name="Lee A.P."/>
            <person name="Ravi V."/>
            <person name="Maurya A.K."/>
            <person name="Lian M.M."/>
            <person name="Swann J.B."/>
            <person name="Ohta Y."/>
            <person name="Flajnik M.F."/>
            <person name="Sutoh Y."/>
            <person name="Kasahara M."/>
            <person name="Hoon S."/>
            <person name="Gangu V."/>
            <person name="Roy S.W."/>
            <person name="Irimia M."/>
            <person name="Korzh V."/>
            <person name="Kondrychyn I."/>
            <person name="Lim Z.W."/>
            <person name="Tay B.H."/>
            <person name="Tohari S."/>
            <person name="Kong K.W."/>
            <person name="Ho S."/>
            <person name="Lorente-Galdos B."/>
            <person name="Quilez J."/>
            <person name="Marques-Bonet T."/>
            <person name="Raney B.J."/>
            <person name="Ingham P.W."/>
            <person name="Tay A."/>
            <person name="Hillier L.W."/>
            <person name="Minx P."/>
            <person name="Boehm T."/>
            <person name="Wilson R.K."/>
            <person name="Brenner S."/>
            <person name="Warren W.C."/>
        </authorList>
    </citation>
    <scope>NUCLEOTIDE SEQUENCE [LARGE SCALE GENOMIC DNA]</scope>
</reference>
<comment type="subcellular location">
    <subcellularLocation>
        <location evidence="1">Membrane</location>
    </subcellularLocation>
</comment>
<keyword evidence="3 7" id="KW-0812">Transmembrane</keyword>
<dbReference type="InterPro" id="IPR007593">
    <property type="entry name" value="CD225/Dispanin_fam"/>
</dbReference>
<dbReference type="AlphaFoldDB" id="A0A4W3HK57"/>
<evidence type="ECO:0000256" key="7">
    <source>
        <dbReference type="SAM" id="Phobius"/>
    </source>
</evidence>
<feature type="transmembrane region" description="Helical" evidence="7">
    <location>
        <begin position="106"/>
        <end position="126"/>
    </location>
</feature>
<evidence type="ECO:0000256" key="4">
    <source>
        <dbReference type="ARBA" id="ARBA00022989"/>
    </source>
</evidence>
<evidence type="ECO:0000313" key="8">
    <source>
        <dbReference type="Ensembl" id="ENSCMIP00000017463.1"/>
    </source>
</evidence>
<dbReference type="PANTHER" id="PTHR13999:SF10">
    <property type="entry name" value="INTERFERON-INDUCED TRANSMEMBRANE PROTEIN 5"/>
    <property type="match status" value="1"/>
</dbReference>
<evidence type="ECO:0000313" key="9">
    <source>
        <dbReference type="Proteomes" id="UP000314986"/>
    </source>
</evidence>
<feature type="region of interest" description="Disordered" evidence="6">
    <location>
        <begin position="1"/>
        <end position="21"/>
    </location>
</feature>
<dbReference type="Pfam" id="PF04505">
    <property type="entry name" value="CD225"/>
    <property type="match status" value="1"/>
</dbReference>
<evidence type="ECO:0000256" key="2">
    <source>
        <dbReference type="ARBA" id="ARBA00006843"/>
    </source>
</evidence>
<dbReference type="OMA" id="QICIPRC"/>